<feature type="transmembrane region" description="Helical" evidence="1">
    <location>
        <begin position="39"/>
        <end position="60"/>
    </location>
</feature>
<accession>A0A6J4QGI0</accession>
<proteinExistence type="predicted"/>
<gene>
    <name evidence="2" type="ORF">AVDCRST_MAG80-1559</name>
</gene>
<dbReference type="AlphaFoldDB" id="A0A6J4QGI0"/>
<protein>
    <submittedName>
        <fullName evidence="2">Uncharacterized protein</fullName>
    </submittedName>
</protein>
<reference evidence="2" key="1">
    <citation type="submission" date="2020-02" db="EMBL/GenBank/DDBJ databases">
        <authorList>
            <person name="Meier V. D."/>
        </authorList>
    </citation>
    <scope>NUCLEOTIDE SEQUENCE</scope>
    <source>
        <strain evidence="2">AVDCRST_MAG80</strain>
    </source>
</reference>
<keyword evidence="1" id="KW-0812">Transmembrane</keyword>
<name>A0A6J4QGI0_9ACTN</name>
<keyword evidence="1" id="KW-0472">Membrane</keyword>
<feature type="transmembrane region" description="Helical" evidence="1">
    <location>
        <begin position="67"/>
        <end position="84"/>
    </location>
</feature>
<evidence type="ECO:0000256" key="1">
    <source>
        <dbReference type="SAM" id="Phobius"/>
    </source>
</evidence>
<keyword evidence="1" id="KW-1133">Transmembrane helix</keyword>
<sequence length="108" mass="11570">MMALAALTFYAATVLFLLNFALGLLVQFRIVDTKPFRWLHHALFFAVFVSAAAAALAGFLAGAPYRWALLLVLVLFAVLPYGRAGTAGHAALACGALIFYGVGFFQTL</sequence>
<feature type="transmembrane region" description="Helical" evidence="1">
    <location>
        <begin position="90"/>
        <end position="107"/>
    </location>
</feature>
<dbReference type="EMBL" id="CADCVC010000136">
    <property type="protein sequence ID" value="CAA9443624.1"/>
    <property type="molecule type" value="Genomic_DNA"/>
</dbReference>
<organism evidence="2">
    <name type="scientific">uncultured Rubrobacteraceae bacterium</name>
    <dbReference type="NCBI Taxonomy" id="349277"/>
    <lineage>
        <taxon>Bacteria</taxon>
        <taxon>Bacillati</taxon>
        <taxon>Actinomycetota</taxon>
        <taxon>Rubrobacteria</taxon>
        <taxon>Rubrobacterales</taxon>
        <taxon>Rubrobacteraceae</taxon>
        <taxon>environmental samples</taxon>
    </lineage>
</organism>
<evidence type="ECO:0000313" key="2">
    <source>
        <dbReference type="EMBL" id="CAA9443624.1"/>
    </source>
</evidence>